<evidence type="ECO:0000313" key="2">
    <source>
        <dbReference type="EMBL" id="GJD47019.1"/>
    </source>
</evidence>
<protein>
    <recommendedName>
        <fullName evidence="1">Helix-turn-helix domain-containing protein</fullName>
    </recommendedName>
</protein>
<dbReference type="Pfam" id="PF12728">
    <property type="entry name" value="HTH_17"/>
    <property type="match status" value="1"/>
</dbReference>
<dbReference type="NCBIfam" id="TIGR01764">
    <property type="entry name" value="excise"/>
    <property type="match status" value="1"/>
</dbReference>
<dbReference type="InterPro" id="IPR041657">
    <property type="entry name" value="HTH_17"/>
</dbReference>
<evidence type="ECO:0000313" key="3">
    <source>
        <dbReference type="Proteomes" id="UP001055117"/>
    </source>
</evidence>
<keyword evidence="3" id="KW-1185">Reference proteome</keyword>
<gene>
    <name evidence="2" type="ORF">AFCDBAGC_4904</name>
</gene>
<comment type="caution">
    <text evidence="2">The sequence shown here is derived from an EMBL/GenBank/DDBJ whole genome shotgun (WGS) entry which is preliminary data.</text>
</comment>
<feature type="domain" description="Helix-turn-helix" evidence="1">
    <location>
        <begin position="22"/>
        <end position="69"/>
    </location>
</feature>
<dbReference type="EMBL" id="BPQG01000108">
    <property type="protein sequence ID" value="GJD47019.1"/>
    <property type="molecule type" value="Genomic_DNA"/>
</dbReference>
<proteinExistence type="predicted"/>
<sequence length="75" mass="8211">MNTERFQAPQGDLRASPEKLAYTVPEALYATGLGRTTLYALIAERKLRTIKVGARTLIPADSLRGYLASLEMEAA</sequence>
<reference evidence="2 3" key="1">
    <citation type="journal article" date="2021" name="Front. Microbiol.">
        <title>Comprehensive Comparative Genomics and Phenotyping of Methylobacterium Species.</title>
        <authorList>
            <person name="Alessa O."/>
            <person name="Ogura Y."/>
            <person name="Fujitani Y."/>
            <person name="Takami H."/>
            <person name="Hayashi T."/>
            <person name="Sahin N."/>
            <person name="Tani A."/>
        </authorList>
    </citation>
    <scope>NUCLEOTIDE SEQUENCE [LARGE SCALE GENOMIC DNA]</scope>
    <source>
        <strain evidence="2 3">DSM 23679</strain>
    </source>
</reference>
<dbReference type="Proteomes" id="UP001055117">
    <property type="component" value="Unassembled WGS sequence"/>
</dbReference>
<dbReference type="InterPro" id="IPR010093">
    <property type="entry name" value="SinI_DNA-bd"/>
</dbReference>
<dbReference type="RefSeq" id="WP_238273227.1">
    <property type="nucleotide sequence ID" value="NZ_BPQG01000108.1"/>
</dbReference>
<evidence type="ECO:0000259" key="1">
    <source>
        <dbReference type="Pfam" id="PF12728"/>
    </source>
</evidence>
<name>A0ABQ4QPS7_9HYPH</name>
<organism evidence="2 3">
    <name type="scientific">Methylobacterium cerastii</name>
    <dbReference type="NCBI Taxonomy" id="932741"/>
    <lineage>
        <taxon>Bacteria</taxon>
        <taxon>Pseudomonadati</taxon>
        <taxon>Pseudomonadota</taxon>
        <taxon>Alphaproteobacteria</taxon>
        <taxon>Hyphomicrobiales</taxon>
        <taxon>Methylobacteriaceae</taxon>
        <taxon>Methylobacterium</taxon>
    </lineage>
</organism>
<accession>A0ABQ4QPS7</accession>